<dbReference type="Proteomes" id="UP000515158">
    <property type="component" value="Unplaced"/>
</dbReference>
<gene>
    <name evidence="3 4" type="primary">LOC117640015</name>
</gene>
<keyword evidence="2" id="KW-1185">Reference proteome</keyword>
<name>A0A6P8Y7P3_THRPL</name>
<dbReference type="OrthoDB" id="6354412at2759"/>
<sequence>MIYFWIRRQIRRVMKPIPYKTADEWSRRLTGIYVLSAWCTLGLVAYNFKTYKEKARKEDPTFAMREQMPGLYYGRVLQAQNMHMYDLSGGKLTKTGVYNRDEDELLKRSDIDFFGEEIVKDEEKN</sequence>
<dbReference type="GeneID" id="117640015"/>
<dbReference type="AlphaFoldDB" id="A0A6P8Y7P3"/>
<evidence type="ECO:0000313" key="3">
    <source>
        <dbReference type="RefSeq" id="XP_034232080.1"/>
    </source>
</evidence>
<keyword evidence="1" id="KW-0812">Transmembrane</keyword>
<dbReference type="RefSeq" id="XP_034232081.1">
    <property type="nucleotide sequence ID" value="XM_034376190.1"/>
</dbReference>
<reference evidence="3 4" key="1">
    <citation type="submission" date="2025-04" db="UniProtKB">
        <authorList>
            <consortium name="RefSeq"/>
        </authorList>
    </citation>
    <scope>IDENTIFICATION</scope>
    <source>
        <tissue evidence="3 4">Total insect</tissue>
    </source>
</reference>
<keyword evidence="1" id="KW-1133">Transmembrane helix</keyword>
<accession>A0A6P8Y7P3</accession>
<evidence type="ECO:0000313" key="2">
    <source>
        <dbReference type="Proteomes" id="UP000515158"/>
    </source>
</evidence>
<protein>
    <submittedName>
        <fullName evidence="3 4">Uncharacterized protein LOC117640015</fullName>
    </submittedName>
</protein>
<proteinExistence type="predicted"/>
<dbReference type="KEGG" id="tpal:117640015"/>
<feature type="transmembrane region" description="Helical" evidence="1">
    <location>
        <begin position="30"/>
        <end position="48"/>
    </location>
</feature>
<evidence type="ECO:0000256" key="1">
    <source>
        <dbReference type="SAM" id="Phobius"/>
    </source>
</evidence>
<organism evidence="4">
    <name type="scientific">Thrips palmi</name>
    <name type="common">Melon thrips</name>
    <dbReference type="NCBI Taxonomy" id="161013"/>
    <lineage>
        <taxon>Eukaryota</taxon>
        <taxon>Metazoa</taxon>
        <taxon>Ecdysozoa</taxon>
        <taxon>Arthropoda</taxon>
        <taxon>Hexapoda</taxon>
        <taxon>Insecta</taxon>
        <taxon>Pterygota</taxon>
        <taxon>Neoptera</taxon>
        <taxon>Paraneoptera</taxon>
        <taxon>Thysanoptera</taxon>
        <taxon>Terebrantia</taxon>
        <taxon>Thripoidea</taxon>
        <taxon>Thripidae</taxon>
        <taxon>Thrips</taxon>
    </lineage>
</organism>
<keyword evidence="1" id="KW-0472">Membrane</keyword>
<dbReference type="RefSeq" id="XP_034232080.1">
    <property type="nucleotide sequence ID" value="XM_034376189.1"/>
</dbReference>
<evidence type="ECO:0000313" key="4">
    <source>
        <dbReference type="RefSeq" id="XP_034232081.1"/>
    </source>
</evidence>